<gene>
    <name evidence="2" type="ORF">FN846DRAFT_974033</name>
</gene>
<organism evidence="2 3">
    <name type="scientific">Sphaerosporella brunnea</name>
    <dbReference type="NCBI Taxonomy" id="1250544"/>
    <lineage>
        <taxon>Eukaryota</taxon>
        <taxon>Fungi</taxon>
        <taxon>Dikarya</taxon>
        <taxon>Ascomycota</taxon>
        <taxon>Pezizomycotina</taxon>
        <taxon>Pezizomycetes</taxon>
        <taxon>Pezizales</taxon>
        <taxon>Pyronemataceae</taxon>
        <taxon>Sphaerosporella</taxon>
    </lineage>
</organism>
<dbReference type="Proteomes" id="UP000326924">
    <property type="component" value="Unassembled WGS sequence"/>
</dbReference>
<dbReference type="EMBL" id="VXIS01000341">
    <property type="protein sequence ID" value="KAA8894416.1"/>
    <property type="molecule type" value="Genomic_DNA"/>
</dbReference>
<proteinExistence type="predicted"/>
<feature type="domain" description="Cyclic nucleotide-binding" evidence="1">
    <location>
        <begin position="19"/>
        <end position="87"/>
    </location>
</feature>
<evidence type="ECO:0000313" key="2">
    <source>
        <dbReference type="EMBL" id="KAA8894416.1"/>
    </source>
</evidence>
<evidence type="ECO:0000313" key="3">
    <source>
        <dbReference type="Proteomes" id="UP000326924"/>
    </source>
</evidence>
<reference evidence="2 3" key="1">
    <citation type="submission" date="2019-09" db="EMBL/GenBank/DDBJ databases">
        <title>Draft genome of the ectomycorrhizal ascomycete Sphaerosporella brunnea.</title>
        <authorList>
            <consortium name="DOE Joint Genome Institute"/>
            <person name="Benucci G.M."/>
            <person name="Marozzi G."/>
            <person name="Antonielli L."/>
            <person name="Sanchez S."/>
            <person name="Marco P."/>
            <person name="Wang X."/>
            <person name="Falini L.B."/>
            <person name="Barry K."/>
            <person name="Haridas S."/>
            <person name="Lipzen A."/>
            <person name="Labutti K."/>
            <person name="Grigoriev I.V."/>
            <person name="Murat C."/>
            <person name="Martin F."/>
            <person name="Albertini E."/>
            <person name="Donnini D."/>
            <person name="Bonito G."/>
        </authorList>
    </citation>
    <scope>NUCLEOTIDE SEQUENCE [LARGE SCALE GENOMIC DNA]</scope>
    <source>
        <strain evidence="2 3">Sb_GMNB300</strain>
    </source>
</reference>
<dbReference type="InterPro" id="IPR000595">
    <property type="entry name" value="cNMP-bd_dom"/>
</dbReference>
<protein>
    <recommendedName>
        <fullName evidence="1">Cyclic nucleotide-binding domain-containing protein</fullName>
    </recommendedName>
</protein>
<accession>A0A5J5EHN2</accession>
<name>A0A5J5EHN2_9PEZI</name>
<evidence type="ECO:0000259" key="1">
    <source>
        <dbReference type="PROSITE" id="PS50042"/>
    </source>
</evidence>
<keyword evidence="3" id="KW-1185">Reference proteome</keyword>
<dbReference type="AlphaFoldDB" id="A0A5J5EHN2"/>
<comment type="caution">
    <text evidence="2">The sequence shown here is derived from an EMBL/GenBank/DDBJ whole genome shotgun (WGS) entry which is preliminary data.</text>
</comment>
<dbReference type="InParanoid" id="A0A5J5EHN2"/>
<sequence>MRTAGTILGVAGTAAVAAVVFRGSLAGCIVIVGGGAVGAAFLTEFVRFGAFFGELSVMIPRPITPSIPSPMLVVVDLLDFLRLRATLPERLLPASLLDLLLLPGLNKGDVDAATEAASVVATERRPCEEVVLNALELVLFFGDPDGVSPIFGVVCAERAGVRLAAGIARVLGVMPESL</sequence>
<dbReference type="PROSITE" id="PS50042">
    <property type="entry name" value="CNMP_BINDING_3"/>
    <property type="match status" value="1"/>
</dbReference>